<dbReference type="EMBL" id="MVGT01000437">
    <property type="protein sequence ID" value="OVA18072.1"/>
    <property type="molecule type" value="Genomic_DNA"/>
</dbReference>
<organism evidence="4 5">
    <name type="scientific">Macleaya cordata</name>
    <name type="common">Five-seeded plume-poppy</name>
    <name type="synonym">Bocconia cordata</name>
    <dbReference type="NCBI Taxonomy" id="56857"/>
    <lineage>
        <taxon>Eukaryota</taxon>
        <taxon>Viridiplantae</taxon>
        <taxon>Streptophyta</taxon>
        <taxon>Embryophyta</taxon>
        <taxon>Tracheophyta</taxon>
        <taxon>Spermatophyta</taxon>
        <taxon>Magnoliopsida</taxon>
        <taxon>Ranunculales</taxon>
        <taxon>Papaveraceae</taxon>
        <taxon>Papaveroideae</taxon>
        <taxon>Macleaya</taxon>
    </lineage>
</organism>
<dbReference type="OrthoDB" id="295029at2759"/>
<evidence type="ECO:0000313" key="5">
    <source>
        <dbReference type="Proteomes" id="UP000195402"/>
    </source>
</evidence>
<feature type="region of interest" description="Disordered" evidence="3">
    <location>
        <begin position="737"/>
        <end position="792"/>
    </location>
</feature>
<dbReference type="GO" id="GO:0019888">
    <property type="term" value="F:protein phosphatase regulator activity"/>
    <property type="evidence" value="ECO:0007669"/>
    <property type="project" value="TreeGrafter"/>
</dbReference>
<dbReference type="GO" id="GO:0019903">
    <property type="term" value="F:protein phosphatase binding"/>
    <property type="evidence" value="ECO:0007669"/>
    <property type="project" value="InterPro"/>
</dbReference>
<evidence type="ECO:0000256" key="1">
    <source>
        <dbReference type="ARBA" id="ARBA00006180"/>
    </source>
</evidence>
<dbReference type="Proteomes" id="UP000195402">
    <property type="component" value="Unassembled WGS sequence"/>
</dbReference>
<dbReference type="InterPro" id="IPR016024">
    <property type="entry name" value="ARM-type_fold"/>
</dbReference>
<evidence type="ECO:0000256" key="3">
    <source>
        <dbReference type="SAM" id="MobiDB-lite"/>
    </source>
</evidence>
<dbReference type="STRING" id="56857.A0A200R5R2"/>
<dbReference type="FunCoup" id="A0A200R5R2">
    <property type="interactions" value="3188"/>
</dbReference>
<sequence>MFRFPVSVHRSSKLLFRAHQSDKITSLKMFWKISALSASSPVESVLDKENFTLEELLDEEEIIQECKALNSRLINFLRDRVQVEQLLRYIIEEPPEDAESKRAFKFPFIACEIFTCEIDVILKTLVEDDELMTLLFSFLEPNRAHSPLLAGYFSKVAVCLMLRKTVPLMNYVQGHENVFRQLVDLIGVTSIMEVLIRLVGADDHFYSNFTEVMQWLADSNLLEMIVDKLNPSSPSEVQANAAETLCAITRNSCAITRNSSSALAAKLSSPSFIERIFGHALEESQSKSGLVHSLSICISLLDSKSSASPFYSMRTQHLYEQPMPVNPVTIAAMLPKLGELLILLNTSSDEKVLPTTYGSLRPPLGKHRLKIVEFIAVLLRIGNEIAADELVNSGAIQRILDLFFAYPYNNALHHHVESIVISCLQRSNTIVDHLFQDCNLIGKILKADRHPNLPGDENQPTLSAAGRQAPRVGNLGHITQISNKLVELENGNSHIQTYLKENGEWVDWQTNVLQKRNLVENVYRWACGRPTALQDITRDFNEDDLHERDYDVAELANNLSQAFRYDIYENDDVEEGHGSLQRDDEEVYVNSFTYLYYEVFLANSLISLLVADTKTYISSCSSLFTNSNWFAFQDDKIGMEGLSTSHSEKMDDINLTGTANGGSSSSDDEVVVDEELLVGNAASVNVASVSSSSLPNESNASNNPMNGEDMNPCDENVGASSGVGIFQYEMTDNNPFGNRSLPDWKGAQESSDSQVGGLDWNPFNEDGKTSVDPSVESVSPIPDPLSNGTVEVPPVTTIPMDTSKCRVGNCPSNGAAVAPSLFEEDVEFVGVEMEGTERAMEQALKEGIVGEAGPLKRNLVPKVVPEKKSEEDGGAGLLEFNDMNYWRVEQEVSVVQQ</sequence>
<accession>A0A200R5R2</accession>
<evidence type="ECO:0000256" key="2">
    <source>
        <dbReference type="ARBA" id="ARBA00023306"/>
    </source>
</evidence>
<dbReference type="PANTHER" id="PTHR12634">
    <property type="entry name" value="SIT4 YEAST -ASSOCIATING PROTEIN-RELATED"/>
    <property type="match status" value="1"/>
</dbReference>
<dbReference type="AlphaFoldDB" id="A0A200R5R2"/>
<comment type="caution">
    <text evidence="4">The sequence shown here is derived from an EMBL/GenBank/DDBJ whole genome shotgun (WGS) entry which is preliminary data.</text>
</comment>
<dbReference type="InParanoid" id="A0A200R5R2"/>
<proteinExistence type="inferred from homology"/>
<gene>
    <name evidence="4" type="ORF">BVC80_1835g485</name>
</gene>
<keyword evidence="5" id="KW-1185">Reference proteome</keyword>
<protein>
    <submittedName>
        <fullName evidence="4">SIT4 phosphatase-associated protein family</fullName>
    </submittedName>
</protein>
<dbReference type="Gene3D" id="1.25.10.10">
    <property type="entry name" value="Leucine-rich Repeat Variant"/>
    <property type="match status" value="1"/>
</dbReference>
<reference evidence="4 5" key="1">
    <citation type="journal article" date="2017" name="Mol. Plant">
        <title>The Genome of Medicinal Plant Macleaya cordata Provides New Insights into Benzylisoquinoline Alkaloids Metabolism.</title>
        <authorList>
            <person name="Liu X."/>
            <person name="Liu Y."/>
            <person name="Huang P."/>
            <person name="Ma Y."/>
            <person name="Qing Z."/>
            <person name="Tang Q."/>
            <person name="Cao H."/>
            <person name="Cheng P."/>
            <person name="Zheng Y."/>
            <person name="Yuan Z."/>
            <person name="Zhou Y."/>
            <person name="Liu J."/>
            <person name="Tang Z."/>
            <person name="Zhuo Y."/>
            <person name="Zhang Y."/>
            <person name="Yu L."/>
            <person name="Huang J."/>
            <person name="Yang P."/>
            <person name="Peng Q."/>
            <person name="Zhang J."/>
            <person name="Jiang W."/>
            <person name="Zhang Z."/>
            <person name="Lin K."/>
            <person name="Ro D.K."/>
            <person name="Chen X."/>
            <person name="Xiong X."/>
            <person name="Shang Y."/>
            <person name="Huang S."/>
            <person name="Zeng J."/>
        </authorList>
    </citation>
    <scope>NUCLEOTIDE SEQUENCE [LARGE SCALE GENOMIC DNA]</scope>
    <source>
        <strain evidence="5">cv. BLH2017</strain>
        <tissue evidence="4">Root</tissue>
    </source>
</reference>
<comment type="similarity">
    <text evidence="1">Belongs to the SAPS family.</text>
</comment>
<evidence type="ECO:0000313" key="4">
    <source>
        <dbReference type="EMBL" id="OVA18072.1"/>
    </source>
</evidence>
<dbReference type="OMA" id="DGSEKAM"/>
<dbReference type="InterPro" id="IPR007587">
    <property type="entry name" value="SAPS"/>
</dbReference>
<feature type="region of interest" description="Disordered" evidence="3">
    <location>
        <begin position="688"/>
        <end position="709"/>
    </location>
</feature>
<dbReference type="InterPro" id="IPR011989">
    <property type="entry name" value="ARM-like"/>
</dbReference>
<dbReference type="SUPFAM" id="SSF48371">
    <property type="entry name" value="ARM repeat"/>
    <property type="match status" value="1"/>
</dbReference>
<name>A0A200R5R2_MACCD</name>
<feature type="compositionally biased region" description="Low complexity" evidence="3">
    <location>
        <begin position="688"/>
        <end position="703"/>
    </location>
</feature>
<dbReference type="Pfam" id="PF04499">
    <property type="entry name" value="SAPS"/>
    <property type="match status" value="1"/>
</dbReference>
<keyword evidence="2" id="KW-0131">Cell cycle</keyword>
<dbReference type="PANTHER" id="PTHR12634:SF8">
    <property type="entry name" value="FIERY MOUNTAIN, ISOFORM D"/>
    <property type="match status" value="1"/>
</dbReference>